<dbReference type="NCBIfam" id="TIGR01641">
    <property type="entry name" value="phageSPP1_gp7"/>
    <property type="match status" value="1"/>
</dbReference>
<sequence>MSDYWKDRFIEEENRVNQMAGKEIKKQQAEYDKAITRINQDIEIWYNRIAKNNDVSLVNAKEMLNKKERDEFKWNVDEYIKKGSGEDSLMFAKELENASAKYHIERLEAMKLQVRAEIEKLYNDNGNGFKNYLGNLYENQYNHTFFEIAKGTSMGIGSNMYKLNDKLVNTVISSPWASDGKHFSDRIWEDKNKLINTLHTEMTQAFIRGDKLDTLIEKVVKRMSASKSNVARLVYTESAAYASKARIKTYEDLNVERYEVVATLDSRTSEICQSIDGKVFEFKDYEIGTTAPPFHVNCRTTTAPYFEDEKEGERAARDKDGKTYYVPANMKYKDWEIKYANKRFVNTTVKVPEGRYRLLGNIKDSRYNSVEELLQKYEEKIVKNTYESAMVVTEHGEIYVIKGDKGSLPVQRIESIRFENASITHNHPEGRHEWGFSGGDFDTFRNGKFKYMRAIDEKYVHELSKDMFEMDMTDFDDDIQKLRELNFEDVAQILQKLNAKDKNLNYRRKKYAIKRT</sequence>
<dbReference type="AlphaFoldDB" id="A0A510K9Q3"/>
<feature type="domain" description="Phage head morphogenesis" evidence="1">
    <location>
        <begin position="197"/>
        <end position="302"/>
    </location>
</feature>
<protein>
    <submittedName>
        <fullName evidence="2">Phage protein F-like protein</fullName>
    </submittedName>
</protein>
<evidence type="ECO:0000313" key="3">
    <source>
        <dbReference type="Proteomes" id="UP000321397"/>
    </source>
</evidence>
<dbReference type="RefSeq" id="WP_146961830.1">
    <property type="nucleotide sequence ID" value="NZ_AP019834.1"/>
</dbReference>
<dbReference type="InterPro" id="IPR006528">
    <property type="entry name" value="Phage_head_morphogenesis_dom"/>
</dbReference>
<evidence type="ECO:0000313" key="2">
    <source>
        <dbReference type="EMBL" id="BBM48396.1"/>
    </source>
</evidence>
<dbReference type="Proteomes" id="UP000321397">
    <property type="component" value="Chromosome"/>
</dbReference>
<proteinExistence type="predicted"/>
<evidence type="ECO:0000259" key="1">
    <source>
        <dbReference type="Pfam" id="PF04233"/>
    </source>
</evidence>
<gene>
    <name evidence="2" type="ORF">JMUB3933_1912</name>
</gene>
<organism evidence="2 3">
    <name type="scientific">Leptotrichia wadei</name>
    <dbReference type="NCBI Taxonomy" id="157687"/>
    <lineage>
        <taxon>Bacteria</taxon>
        <taxon>Fusobacteriati</taxon>
        <taxon>Fusobacteriota</taxon>
        <taxon>Fusobacteriia</taxon>
        <taxon>Fusobacteriales</taxon>
        <taxon>Leptotrichiaceae</taxon>
        <taxon>Leptotrichia</taxon>
    </lineage>
</organism>
<dbReference type="EMBL" id="AP019834">
    <property type="protein sequence ID" value="BBM48396.1"/>
    <property type="molecule type" value="Genomic_DNA"/>
</dbReference>
<name>A0A510K9Q3_9FUSO</name>
<accession>A0A510K9Q3</accession>
<reference evidence="2 3" key="1">
    <citation type="submission" date="2019-07" db="EMBL/GenBank/DDBJ databases">
        <title>Complete Genome Sequence of Leptotrichia wadei Strain JMUB3933.</title>
        <authorList>
            <person name="Watanabe S."/>
            <person name="Cui L."/>
        </authorList>
    </citation>
    <scope>NUCLEOTIDE SEQUENCE [LARGE SCALE GENOMIC DNA]</scope>
    <source>
        <strain evidence="2 3">JMUB3933</strain>
    </source>
</reference>
<dbReference type="Pfam" id="PF04233">
    <property type="entry name" value="Phage_Mu_F"/>
    <property type="match status" value="1"/>
</dbReference>